<keyword evidence="1" id="KW-0472">Membrane</keyword>
<dbReference type="PANTHER" id="PTHR35902">
    <property type="entry name" value="S-LAYER DOMAIN-LIKE PROTEIN-RELATED"/>
    <property type="match status" value="1"/>
</dbReference>
<dbReference type="HOGENOM" id="CLU_031683_0_0_2"/>
<name>F2KMQ4_ARCVS</name>
<evidence type="ECO:0000313" key="3">
    <source>
        <dbReference type="EMBL" id="AEA46078.1"/>
    </source>
</evidence>
<dbReference type="PANTHER" id="PTHR35902:SF3">
    <property type="entry name" value="NPCBM-ASSOCIATED, NEW3 DOMAIN OF ALPHA-GALACTOSIDASE"/>
    <property type="match status" value="1"/>
</dbReference>
<dbReference type="Proteomes" id="UP000008136">
    <property type="component" value="Chromosome"/>
</dbReference>
<dbReference type="AlphaFoldDB" id="F2KMQ4"/>
<accession>F2KMQ4</accession>
<evidence type="ECO:0000313" key="4">
    <source>
        <dbReference type="Proteomes" id="UP000008136"/>
    </source>
</evidence>
<dbReference type="OrthoDB" id="56770at2157"/>
<dbReference type="KEGG" id="ave:Arcve_0035"/>
<dbReference type="STRING" id="693661.Arcve_0035"/>
<dbReference type="InterPro" id="IPR011635">
    <property type="entry name" value="CARDB"/>
</dbReference>
<dbReference type="eggNOG" id="arCOG02079">
    <property type="taxonomic scope" value="Archaea"/>
</dbReference>
<dbReference type="EMBL" id="CP002588">
    <property type="protein sequence ID" value="AEA46078.1"/>
    <property type="molecule type" value="Genomic_DNA"/>
</dbReference>
<feature type="transmembrane region" description="Helical" evidence="1">
    <location>
        <begin position="588"/>
        <end position="605"/>
    </location>
</feature>
<dbReference type="GeneID" id="10393125"/>
<keyword evidence="1" id="KW-0812">Transmembrane</keyword>
<dbReference type="InterPro" id="IPR013783">
    <property type="entry name" value="Ig-like_fold"/>
</dbReference>
<dbReference type="RefSeq" id="WP_013682754.1">
    <property type="nucleotide sequence ID" value="NC_015320.1"/>
</dbReference>
<keyword evidence="1" id="KW-1133">Transmembrane helix</keyword>
<organism evidence="3 4">
    <name type="scientific">Archaeoglobus veneficus (strain DSM 11195 / SNP6)</name>
    <dbReference type="NCBI Taxonomy" id="693661"/>
    <lineage>
        <taxon>Archaea</taxon>
        <taxon>Methanobacteriati</taxon>
        <taxon>Methanobacteriota</taxon>
        <taxon>Archaeoglobi</taxon>
        <taxon>Archaeoglobales</taxon>
        <taxon>Archaeoglobaceae</taxon>
        <taxon>Archaeoglobus</taxon>
    </lineage>
</organism>
<reference evidence="3 4" key="1">
    <citation type="submission" date="2011-03" db="EMBL/GenBank/DDBJ databases">
        <title>The complete genome of Archaeoglobus veneficus SNP6.</title>
        <authorList>
            <consortium name="US DOE Joint Genome Institute (JGI-PGF)"/>
            <person name="Lucas S."/>
            <person name="Copeland A."/>
            <person name="Lapidus A."/>
            <person name="Bruce D."/>
            <person name="Goodwin L."/>
            <person name="Pitluck S."/>
            <person name="Kyrpides N."/>
            <person name="Mavromatis K."/>
            <person name="Pagani I."/>
            <person name="Ivanova N."/>
            <person name="Mikhailova N."/>
            <person name="Lu M."/>
            <person name="Detter J.C."/>
            <person name="Tapia R."/>
            <person name="Han C."/>
            <person name="Land M."/>
            <person name="Hauser L."/>
            <person name="Markowitz V."/>
            <person name="Cheng J.-F."/>
            <person name="Hugenholtz P."/>
            <person name="Woyke T."/>
            <person name="Wu D."/>
            <person name="Spring S."/>
            <person name="Brambilla E."/>
            <person name="Klenk H.-P."/>
            <person name="Eisen J.A."/>
        </authorList>
    </citation>
    <scope>NUCLEOTIDE SEQUENCE [LARGE SCALE GENOMIC DNA]</scope>
    <source>
        <strain>SNP6</strain>
    </source>
</reference>
<feature type="domain" description="CARDB" evidence="2">
    <location>
        <begin position="486"/>
        <end position="558"/>
    </location>
</feature>
<protein>
    <submittedName>
        <fullName evidence="3">S-layer domain-like protein</fullName>
    </submittedName>
</protein>
<sequence>MKRVRYTVIAVVALILLAGKSFALDYKDEPYFTAYIAGSDHVGKGESQLTVVVTNNAILREVTYNDYTEYAFISSNTNMLTTAYNVSLSFEGCDGIEVRTPGQYFAAFPAMKPVQLPISIKVKEGIKAGEYTLKLKISYEVIDYVFLDSNYYQPTPSSVTSQIQKEYNDTGTLTKTTVINETVLPKQWFDWIKYKFKKKEQTIELRVVVEEEDVKLEVVGVKAENFVAGGKGKLTVTIRNAGEKTAKDLFVMLTTPSGFTSFSTLTKPPTEVPAQTLQGLLSMLSPMAMGQIQIPQFKIPEEITAVLAKGTYFVGDLPPNSTANVTFVVDISTDEAGYYPFQLKGVYVDEYGEVKQTPNTAFGVWLEEGPEVEVLSTNSSIYAGSKGELEVTLKISMPVEDAKLSISANPPLSAIVSEYYLGDVSGECKALFKLKASRDAEAAVYPAKLKLTYKIGDKEASKEVDIGVAVHERMKFGVEGMGVVPAGEEAIVTVKVKNLGSFEVKDATARITVVDPFSTTDDTAYIGSLKPGEETNVSFKLKADKDATPKLYALNLEVKYKDPSDEWVISEPVKMPVKVVESKGIPKAAIGVIVVAAIAVASYVYRKRKSVEKA</sequence>
<dbReference type="Pfam" id="PF07705">
    <property type="entry name" value="CARDB"/>
    <property type="match status" value="1"/>
</dbReference>
<dbReference type="Gene3D" id="2.60.40.10">
    <property type="entry name" value="Immunoglobulins"/>
    <property type="match status" value="1"/>
</dbReference>
<evidence type="ECO:0000259" key="2">
    <source>
        <dbReference type="Pfam" id="PF07705"/>
    </source>
</evidence>
<proteinExistence type="predicted"/>
<evidence type="ECO:0000256" key="1">
    <source>
        <dbReference type="SAM" id="Phobius"/>
    </source>
</evidence>
<gene>
    <name evidence="3" type="ordered locus">Arcve_0035</name>
</gene>
<keyword evidence="4" id="KW-1185">Reference proteome</keyword>